<evidence type="ECO:0000313" key="6">
    <source>
        <dbReference type="EMBL" id="PPQ98754.1"/>
    </source>
</evidence>
<dbReference type="InterPro" id="IPR057315">
    <property type="entry name" value="Exo_endo_phos_PGAP2IP_C"/>
</dbReference>
<name>A0A409Y6X6_9AGAR</name>
<feature type="transmembrane region" description="Helical" evidence="1">
    <location>
        <begin position="398"/>
        <end position="421"/>
    </location>
</feature>
<dbReference type="PANTHER" id="PTHR14859">
    <property type="entry name" value="CALCOFLUOR WHITE HYPERSENSITIVE PROTEIN PRECURSOR"/>
    <property type="match status" value="1"/>
</dbReference>
<dbReference type="Pfam" id="PF23022">
    <property type="entry name" value="6TM_1st_PGAP2IP"/>
    <property type="match status" value="1"/>
</dbReference>
<keyword evidence="1" id="KW-0472">Membrane</keyword>
<feature type="domain" description="PGAP2IP C-terminal nuclease-like" evidence="5">
    <location>
        <begin position="752"/>
        <end position="973"/>
    </location>
</feature>
<feature type="domain" description="CWH43-like N-terminal" evidence="2">
    <location>
        <begin position="10"/>
        <end position="216"/>
    </location>
</feature>
<dbReference type="GO" id="GO:0006506">
    <property type="term" value="P:GPI anchor biosynthetic process"/>
    <property type="evidence" value="ECO:0007669"/>
    <property type="project" value="TreeGrafter"/>
</dbReference>
<feature type="transmembrane region" description="Helical" evidence="1">
    <location>
        <begin position="12"/>
        <end position="34"/>
    </location>
</feature>
<feature type="transmembrane region" description="Helical" evidence="1">
    <location>
        <begin position="602"/>
        <end position="625"/>
    </location>
</feature>
<feature type="domain" description="PGAP2IP second transmembrane" evidence="3">
    <location>
        <begin position="500"/>
        <end position="698"/>
    </location>
</feature>
<dbReference type="EMBL" id="NHTK01001377">
    <property type="protein sequence ID" value="PPQ98754.1"/>
    <property type="molecule type" value="Genomic_DNA"/>
</dbReference>
<feature type="transmembrane region" description="Helical" evidence="1">
    <location>
        <begin position="712"/>
        <end position="737"/>
    </location>
</feature>
<keyword evidence="1" id="KW-0812">Transmembrane</keyword>
<dbReference type="Pfam" id="PF10277">
    <property type="entry name" value="Frag1"/>
    <property type="match status" value="1"/>
</dbReference>
<dbReference type="InParanoid" id="A0A409Y6X6"/>
<dbReference type="FunCoup" id="A0A409Y6X6">
    <property type="interactions" value="134"/>
</dbReference>
<evidence type="ECO:0000259" key="2">
    <source>
        <dbReference type="Pfam" id="PF10277"/>
    </source>
</evidence>
<gene>
    <name evidence="6" type="ORF">CVT24_003451</name>
</gene>
<sequence length="1028" mass="114048">MAASISAAAIARAHTIFSSLAFLSALLLGLSLHYKKIVKNDVAGYPQEWFPSVSATIGDWFPERNIFQILIALTAGPRFALVFLQYYIHHNYAPNASTWVFLSGLVRTLSCGGWVFITSSDHHDVHDFMMILYMVCNIPWMLLGIVATPSDSTNVRSKRKFIATLFFGTIGPLVYFFIRHKVHRIPGAYTRYAFFEWGLIFFDVAYDYIAQQEFQESGLEIAFVLPTSSGAKQAETDNTRPSETTLADSPLDAKAIISADPSLNNTEKDTPETIANETTAKYAKAVQPTTSRYVISFFSDVYLAYVFWSIFTSLIPTLFYFSVWELGIAGNELALLSVLSPVLLNLSSPYYSIFEDKKEVNPPTVFDFVKTRRGQAILHLASLIGLVAYLGPSPGIRLALVFVASIIVVLQRVVSWAGLVAGEGDPAYQGIVIGLGIMVSDVLRQANRGNNPIWPFINHKANGWNNTGIVLTLLAVFEYSSRPTNLAPISKETPLVRKQSPSIVLNALPLGSLLFCLHNFLSEPSTLIAWSWTGYTNGSPNGPVPHIHGFFTVGAMTLGLLYGLLNTIKPAVGQKSNILPPLLWFHFGAASCYVMYTYRNWLGYIGGLGVAMFLMSIIPLVFQTAANAAVYTDATSGRTVYAVRGVYTTAFVVYCLLNLASIFTVAYAFVPGGVYFRERTDLVTIIQTACLLPAFLNLDATPPRSARSSSFFTGKFMIMTSTLVSVLTLLSIATTYYRMPTTLPQPFKPGTRIINTGIWTVHFGIDNEGHDSQKGMMNVIKDMELDIIGLLETDLHRTSFGHRDLTRLIVEEMNYNVDIGPGPNSHTWGAVLLSKFPIISTKHHLLPSPHGELAPAIEAVLDVYGTEILVIVSHNGQEEDPLDRELQSTELAKIMAASTRPVIFLGYLVTKPHAKRPNPYAIISEEGRVHDIDEDDMSRWVSQGIITDTEVQIGQFVLPRHGHNVTDDSKEARYRRSRKEELGVDHWFPMAYYGNKQQGGVNGHYYDVFGTVSCFLDFFDCLLMCMIY</sequence>
<dbReference type="PANTHER" id="PTHR14859:SF1">
    <property type="entry name" value="PGAP2-INTERACTING PROTEIN"/>
    <property type="match status" value="1"/>
</dbReference>
<dbReference type="Gene3D" id="3.60.10.10">
    <property type="entry name" value="Endonuclease/exonuclease/phosphatase"/>
    <property type="match status" value="1"/>
</dbReference>
<feature type="transmembrane region" description="Helical" evidence="1">
    <location>
        <begin position="302"/>
        <end position="321"/>
    </location>
</feature>
<dbReference type="InterPro" id="IPR019402">
    <property type="entry name" value="CWH43_N"/>
</dbReference>
<evidence type="ECO:0000259" key="5">
    <source>
        <dbReference type="Pfam" id="PF23226"/>
    </source>
</evidence>
<evidence type="ECO:0000259" key="4">
    <source>
        <dbReference type="Pfam" id="PF23022"/>
    </source>
</evidence>
<feature type="transmembrane region" description="Helical" evidence="1">
    <location>
        <begin position="682"/>
        <end position="700"/>
    </location>
</feature>
<dbReference type="InterPro" id="IPR053911">
    <property type="entry name" value="PGAP2IP_TM_2nd"/>
</dbReference>
<reference evidence="6 7" key="1">
    <citation type="journal article" date="2018" name="Evol. Lett.">
        <title>Horizontal gene cluster transfer increased hallucinogenic mushroom diversity.</title>
        <authorList>
            <person name="Reynolds H.T."/>
            <person name="Vijayakumar V."/>
            <person name="Gluck-Thaler E."/>
            <person name="Korotkin H.B."/>
            <person name="Matheny P.B."/>
            <person name="Slot J.C."/>
        </authorList>
    </citation>
    <scope>NUCLEOTIDE SEQUENCE [LARGE SCALE GENOMIC DNA]</scope>
    <source>
        <strain evidence="6 7">2629</strain>
    </source>
</reference>
<dbReference type="AlphaFoldDB" id="A0A409Y6X6"/>
<feature type="transmembrane region" description="Helical" evidence="1">
    <location>
        <begin position="99"/>
        <end position="117"/>
    </location>
</feature>
<feature type="transmembrane region" description="Helical" evidence="1">
    <location>
        <begin position="503"/>
        <end position="521"/>
    </location>
</feature>
<dbReference type="SUPFAM" id="SSF56219">
    <property type="entry name" value="DNase I-like"/>
    <property type="match status" value="1"/>
</dbReference>
<comment type="caution">
    <text evidence="6">The sequence shown here is derived from an EMBL/GenBank/DDBJ whole genome shotgun (WGS) entry which is preliminary data.</text>
</comment>
<dbReference type="OrthoDB" id="68581at2759"/>
<feature type="transmembrane region" description="Helical" evidence="1">
    <location>
        <begin position="646"/>
        <end position="670"/>
    </location>
</feature>
<feature type="transmembrane region" description="Helical" evidence="1">
    <location>
        <begin position="66"/>
        <end position="87"/>
    </location>
</feature>
<dbReference type="InterPro" id="IPR053912">
    <property type="entry name" value="PGAP2IP_TM_1nd"/>
</dbReference>
<feature type="transmembrane region" description="Helical" evidence="1">
    <location>
        <begin position="129"/>
        <end position="149"/>
    </location>
</feature>
<proteinExistence type="predicted"/>
<dbReference type="Proteomes" id="UP000284842">
    <property type="component" value="Unassembled WGS sequence"/>
</dbReference>
<feature type="transmembrane region" description="Helical" evidence="1">
    <location>
        <begin position="333"/>
        <end position="354"/>
    </location>
</feature>
<protein>
    <submittedName>
        <fullName evidence="6">White hypersensitive protein</fullName>
    </submittedName>
</protein>
<organism evidence="6 7">
    <name type="scientific">Panaeolus cyanescens</name>
    <dbReference type="NCBI Taxonomy" id="181874"/>
    <lineage>
        <taxon>Eukaryota</taxon>
        <taxon>Fungi</taxon>
        <taxon>Dikarya</taxon>
        <taxon>Basidiomycota</taxon>
        <taxon>Agaricomycotina</taxon>
        <taxon>Agaricomycetes</taxon>
        <taxon>Agaricomycetidae</taxon>
        <taxon>Agaricales</taxon>
        <taxon>Agaricineae</taxon>
        <taxon>Galeropsidaceae</taxon>
        <taxon>Panaeolus</taxon>
    </lineage>
</organism>
<feature type="domain" description="PGAP2IP first transmembrane" evidence="4">
    <location>
        <begin position="305"/>
        <end position="477"/>
    </location>
</feature>
<dbReference type="STRING" id="181874.A0A409Y6X6"/>
<keyword evidence="1" id="KW-1133">Transmembrane helix</keyword>
<evidence type="ECO:0000259" key="3">
    <source>
        <dbReference type="Pfam" id="PF23021"/>
    </source>
</evidence>
<dbReference type="Pfam" id="PF23226">
    <property type="entry name" value="Exo_endo_phos_PGAP2IP"/>
    <property type="match status" value="1"/>
</dbReference>
<dbReference type="InterPro" id="IPR051916">
    <property type="entry name" value="GPI-anchor_lipid_remodeler"/>
</dbReference>
<accession>A0A409Y6X6</accession>
<evidence type="ECO:0000256" key="1">
    <source>
        <dbReference type="SAM" id="Phobius"/>
    </source>
</evidence>
<feature type="transmembrane region" description="Helical" evidence="1">
    <location>
        <begin position="547"/>
        <end position="565"/>
    </location>
</feature>
<dbReference type="GO" id="GO:0005783">
    <property type="term" value="C:endoplasmic reticulum"/>
    <property type="evidence" value="ECO:0007669"/>
    <property type="project" value="TreeGrafter"/>
</dbReference>
<keyword evidence="7" id="KW-1185">Reference proteome</keyword>
<feature type="transmembrane region" description="Helical" evidence="1">
    <location>
        <begin position="577"/>
        <end position="596"/>
    </location>
</feature>
<feature type="transmembrane region" description="Helical" evidence="1">
    <location>
        <begin position="374"/>
        <end position="391"/>
    </location>
</feature>
<evidence type="ECO:0000313" key="7">
    <source>
        <dbReference type="Proteomes" id="UP000284842"/>
    </source>
</evidence>
<dbReference type="InterPro" id="IPR036691">
    <property type="entry name" value="Endo/exonu/phosph_ase_sf"/>
</dbReference>
<dbReference type="GO" id="GO:0016020">
    <property type="term" value="C:membrane"/>
    <property type="evidence" value="ECO:0007669"/>
    <property type="project" value="GOC"/>
</dbReference>
<dbReference type="Pfam" id="PF23021">
    <property type="entry name" value="6TM_2nd_PGAP2IP"/>
    <property type="match status" value="1"/>
</dbReference>
<dbReference type="GO" id="GO:0031505">
    <property type="term" value="P:fungal-type cell wall organization"/>
    <property type="evidence" value="ECO:0007669"/>
    <property type="project" value="TreeGrafter"/>
</dbReference>
<feature type="transmembrane region" description="Helical" evidence="1">
    <location>
        <begin position="161"/>
        <end position="178"/>
    </location>
</feature>